<evidence type="ECO:0000256" key="1">
    <source>
        <dbReference type="ARBA" id="ARBA00022729"/>
    </source>
</evidence>
<keyword evidence="3" id="KW-0812">Transmembrane</keyword>
<dbReference type="GO" id="GO:0008305">
    <property type="term" value="C:integrin complex"/>
    <property type="evidence" value="ECO:0007669"/>
    <property type="project" value="InterPro"/>
</dbReference>
<dbReference type="EMBL" id="UOEW01000078">
    <property type="protein sequence ID" value="VAW34666.1"/>
    <property type="molecule type" value="Genomic_DNA"/>
</dbReference>
<dbReference type="InterPro" id="IPR027039">
    <property type="entry name" value="Crtac1"/>
</dbReference>
<dbReference type="Pfam" id="PF13517">
    <property type="entry name" value="FG-GAP_3"/>
    <property type="match status" value="2"/>
</dbReference>
<dbReference type="InterPro" id="IPR013517">
    <property type="entry name" value="FG-GAP"/>
</dbReference>
<reference evidence="5" key="1">
    <citation type="submission" date="2018-06" db="EMBL/GenBank/DDBJ databases">
        <authorList>
            <person name="Zhirakovskaya E."/>
        </authorList>
    </citation>
    <scope>NUCLEOTIDE SEQUENCE</scope>
</reference>
<feature type="transmembrane region" description="Helical" evidence="3">
    <location>
        <begin position="18"/>
        <end position="35"/>
    </location>
</feature>
<keyword evidence="3" id="KW-1133">Transmembrane helix</keyword>
<dbReference type="Gene3D" id="2.130.10.130">
    <property type="entry name" value="Integrin alpha, N-terminal"/>
    <property type="match status" value="2"/>
</dbReference>
<evidence type="ECO:0000256" key="3">
    <source>
        <dbReference type="SAM" id="Phobius"/>
    </source>
</evidence>
<proteinExistence type="predicted"/>
<keyword evidence="3" id="KW-0472">Membrane</keyword>
<dbReference type="AlphaFoldDB" id="A0A3B0VR05"/>
<accession>A0A3B0VR05</accession>
<protein>
    <recommendedName>
        <fullName evidence="4">ASPIC/UnbV domain-containing protein</fullName>
    </recommendedName>
</protein>
<evidence type="ECO:0000313" key="5">
    <source>
        <dbReference type="EMBL" id="VAW34666.1"/>
    </source>
</evidence>
<evidence type="ECO:0000259" key="4">
    <source>
        <dbReference type="Pfam" id="PF07593"/>
    </source>
</evidence>
<keyword evidence="2" id="KW-0325">Glycoprotein</keyword>
<dbReference type="InterPro" id="IPR011519">
    <property type="entry name" value="UnbV_ASPIC"/>
</dbReference>
<name>A0A3B0VR05_9ZZZZ</name>
<dbReference type="Pfam" id="PF07593">
    <property type="entry name" value="UnbV_ASPIC"/>
    <property type="match status" value="1"/>
</dbReference>
<dbReference type="PANTHER" id="PTHR16026:SF0">
    <property type="entry name" value="CARTILAGE ACIDIC PROTEIN 1"/>
    <property type="match status" value="1"/>
</dbReference>
<feature type="domain" description="ASPIC/UnbV" evidence="4">
    <location>
        <begin position="528"/>
        <end position="589"/>
    </location>
</feature>
<sequence>MSSAQTNDQVIADFFKKSILIAAIIAVIAGAIYILNQDNEQVVIAEKTYQAPTQLNKQVQPPATKFVEQGKLRGIDFIHENGATGERMLPETMGSGVAFIDFDNDGDQDLVFANGTNWQWDEPLQPQPTQQIYANDGNGYFTNVTKTMGLDDNFYASGIAIGDINSDGYDDIFIAAVGKNYLYINQAGKKFIKSDIVLDCSTDGWSTSSGFFDYDNDGDLDLMVLNYVQWSKELDLAADYKIDGIGRAYGPPSNFPGTHNCLFENQLNQKNNNFIDVSKQAGLFIKNPSTNEFVGKSLALTFLDINSDGWQDIIVANDTTRNFVFINQQNKTFVEQGVEIGLAYDDSGKATGAMGVDIGHYNNDDDVAVAVGNFANEMTSFYVNRAKLGFFTDESVITGIGPQSRLALSFGLFFFDYNLDGKQDFFQTNGHVENDINKVQAAQHYAQKSQLFWNCGKDCERIFMPLEQTGDITQLDMVGRAAAYADIDNDGDLDVIVTEVANSPKLFINQSDTGNWLGIKLVGKNTTLGAKITVFSDSHQQTFNYSPTKSYLSQVQYGQIIGLGSDTVNKIVVNYNGGEQYINKVNLNQWNTVSIE</sequence>
<dbReference type="InterPro" id="IPR000413">
    <property type="entry name" value="Integrin_alpha"/>
</dbReference>
<dbReference type="PRINTS" id="PR01185">
    <property type="entry name" value="INTEGRINA"/>
</dbReference>
<evidence type="ECO:0000256" key="2">
    <source>
        <dbReference type="ARBA" id="ARBA00023180"/>
    </source>
</evidence>
<organism evidence="5">
    <name type="scientific">hydrothermal vent metagenome</name>
    <dbReference type="NCBI Taxonomy" id="652676"/>
    <lineage>
        <taxon>unclassified sequences</taxon>
        <taxon>metagenomes</taxon>
        <taxon>ecological metagenomes</taxon>
    </lineage>
</organism>
<dbReference type="GO" id="GO:0007155">
    <property type="term" value="P:cell adhesion"/>
    <property type="evidence" value="ECO:0007669"/>
    <property type="project" value="InterPro"/>
</dbReference>
<dbReference type="InterPro" id="IPR028994">
    <property type="entry name" value="Integrin_alpha_N"/>
</dbReference>
<gene>
    <name evidence="5" type="ORF">MNBD_GAMMA01-954</name>
</gene>
<keyword evidence="1" id="KW-0732">Signal</keyword>
<dbReference type="SUPFAM" id="SSF69318">
    <property type="entry name" value="Integrin alpha N-terminal domain"/>
    <property type="match status" value="1"/>
</dbReference>
<dbReference type="PANTHER" id="PTHR16026">
    <property type="entry name" value="CARTILAGE ACIDIC PROTEIN 1"/>
    <property type="match status" value="1"/>
</dbReference>